<accession>A0A381XVV8</accession>
<gene>
    <name evidence="1" type="ORF">METZ01_LOCUS121405</name>
</gene>
<protein>
    <submittedName>
        <fullName evidence="1">Uncharacterized protein</fullName>
    </submittedName>
</protein>
<name>A0A381XVV8_9ZZZZ</name>
<evidence type="ECO:0000313" key="1">
    <source>
        <dbReference type="EMBL" id="SVA68551.1"/>
    </source>
</evidence>
<reference evidence="1" key="1">
    <citation type="submission" date="2018-05" db="EMBL/GenBank/DDBJ databases">
        <authorList>
            <person name="Lanie J.A."/>
            <person name="Ng W.-L."/>
            <person name="Kazmierczak K.M."/>
            <person name="Andrzejewski T.M."/>
            <person name="Davidsen T.M."/>
            <person name="Wayne K.J."/>
            <person name="Tettelin H."/>
            <person name="Glass J.I."/>
            <person name="Rusch D."/>
            <person name="Podicherti R."/>
            <person name="Tsui H.-C.T."/>
            <person name="Winkler M.E."/>
        </authorList>
    </citation>
    <scope>NUCLEOTIDE SEQUENCE</scope>
</reference>
<sequence>MLILAALSIANLLGINSADADGNTGTARVLGRYLAQDFFLHAGIGLKQVRIGDKLTAVLDRWGAPITIQFVGSDAPQQQLIYQAERDTQIIVSALETVKKITVIGGPASSYRTLRGAHFGMPLHQVALLYRGLGDNTDSNDTLAYPEHGIYFEFNRGRLASIILVNPK</sequence>
<dbReference type="AlphaFoldDB" id="A0A381XVV8"/>
<proteinExistence type="predicted"/>
<organism evidence="1">
    <name type="scientific">marine metagenome</name>
    <dbReference type="NCBI Taxonomy" id="408172"/>
    <lineage>
        <taxon>unclassified sequences</taxon>
        <taxon>metagenomes</taxon>
        <taxon>ecological metagenomes</taxon>
    </lineage>
</organism>
<dbReference type="EMBL" id="UINC01016470">
    <property type="protein sequence ID" value="SVA68551.1"/>
    <property type="molecule type" value="Genomic_DNA"/>
</dbReference>